<sequence>MLLIAKKNIERKFDELLLRNKHEAEAIQAEIAALKIFQQNENKGGTGLMAPFTQPDESWANLEAKKEEKGGNIGFNPSGESGYGDKGEQEMFSLSSYSRETIDLKKDDSVQEWSVCERREQEKPRIVLGGVDNEERSGDNDKLEQPGKKLKTKKVSFVPPESSYNKPTVHTKIKEFRRKIAALLHKFKKDLQDVEEISHVKWLNGFAKSGEDWESVKTLKATTVTLATKLSHMLINLMLLLSDMKEMAPKFQVMNSSLKWLIGDENSMVASRILALLDFVDQEVQSTGILKKLELHEGNSMIKKVDIDSNALKKGLFDENQVNQLTLQFFHEILRLENNLKRQGESDAEKSLKDLTTLLEADLKECEKELNKIESRLNQLKALCGLEPDDLNIYPKIELKMNELCDLKEDEDLTMVSSW</sequence>
<evidence type="ECO:0000313" key="1">
    <source>
        <dbReference type="EMBL" id="KAL3612242.1"/>
    </source>
</evidence>
<keyword evidence="2" id="KW-1185">Reference proteome</keyword>
<gene>
    <name evidence="1" type="ORF">D5086_003262</name>
</gene>
<dbReference type="EMBL" id="RCHU02000001">
    <property type="protein sequence ID" value="KAL3612242.1"/>
    <property type="molecule type" value="Genomic_DNA"/>
</dbReference>
<accession>A0ACC4D3T0</accession>
<protein>
    <submittedName>
        <fullName evidence="1">Uncharacterized protein</fullName>
    </submittedName>
</protein>
<name>A0ACC4D3T0_POPAL</name>
<organism evidence="1 2">
    <name type="scientific">Populus alba</name>
    <name type="common">White poplar</name>
    <dbReference type="NCBI Taxonomy" id="43335"/>
    <lineage>
        <taxon>Eukaryota</taxon>
        <taxon>Viridiplantae</taxon>
        <taxon>Streptophyta</taxon>
        <taxon>Embryophyta</taxon>
        <taxon>Tracheophyta</taxon>
        <taxon>Spermatophyta</taxon>
        <taxon>Magnoliopsida</taxon>
        <taxon>eudicotyledons</taxon>
        <taxon>Gunneridae</taxon>
        <taxon>Pentapetalae</taxon>
        <taxon>rosids</taxon>
        <taxon>fabids</taxon>
        <taxon>Malpighiales</taxon>
        <taxon>Salicaceae</taxon>
        <taxon>Saliceae</taxon>
        <taxon>Populus</taxon>
    </lineage>
</organism>
<reference evidence="1 2" key="1">
    <citation type="journal article" date="2024" name="Plant Biotechnol. J.">
        <title>Genome and CRISPR/Cas9 system of a widespread forest tree (Populus alba) in the world.</title>
        <authorList>
            <person name="Liu Y.J."/>
            <person name="Jiang P.F."/>
            <person name="Han X.M."/>
            <person name="Li X.Y."/>
            <person name="Wang H.M."/>
            <person name="Wang Y.J."/>
            <person name="Wang X.X."/>
            <person name="Zeng Q.Y."/>
        </authorList>
    </citation>
    <scope>NUCLEOTIDE SEQUENCE [LARGE SCALE GENOMIC DNA]</scope>
    <source>
        <strain evidence="2">cv. PAL-ZL1</strain>
    </source>
</reference>
<comment type="caution">
    <text evidence="1">The sequence shown here is derived from an EMBL/GenBank/DDBJ whole genome shotgun (WGS) entry which is preliminary data.</text>
</comment>
<proteinExistence type="predicted"/>
<evidence type="ECO:0000313" key="2">
    <source>
        <dbReference type="Proteomes" id="UP000309997"/>
    </source>
</evidence>
<dbReference type="Proteomes" id="UP000309997">
    <property type="component" value="Unassembled WGS sequence"/>
</dbReference>